<reference evidence="2" key="1">
    <citation type="submission" date="2015-07" db="EMBL/GenBank/DDBJ databases">
        <authorList>
            <person name="Ju K.-S."/>
            <person name="Doroghazi J.R."/>
            <person name="Metcalf W.W."/>
        </authorList>
    </citation>
    <scope>NUCLEOTIDE SEQUENCE [LARGE SCALE GENOMIC DNA]</scope>
    <source>
        <strain evidence="2">NRRL ISP-5002</strain>
    </source>
</reference>
<sequence length="1092" mass="114901">MAGTSWVRGATEGADPFGTARLRRGVLDAWAASPARFREDANAEEDLALGGYRDRLAVELAQNAADAAGRAGVPGRLRLTLHPADDTGSAVLVASNTGAPLDATGVESLSTLRASAKRETSVAAGAVGRFGVGFAAVLSVSDEPALVGRTGGVRWSLAEARVLTQEVAAHSPGLGGELRRRDGHVPLLRLPLPAEGSAPEGYDTAVVLPLRDGAALDLAERLLSGIDAALLLTLPGLAEVVIETPEGVRELRRRQDGDCVLIEDSERGATRWRVATDGGPLDPALLADRPIEERLRPVWSVTWAVPVDSEGAPVRPTTAAVLHAPTPTDEPLGLPALLIASFPLEPTRRHIAPGPLSDFLVEQAAVTYASLLRDWQPVSVGTLDLVPGPLGKGGLDGELRRQVLEMLPRVRFLPSAGTPAGTSVEPETSPEWDEGGADAARYILRPVDAELLEGAGAATVSVLAELFPSLLPAGLERRPELRALGVARVPLSEMIDRLAGVERSPGWWWRLYDALAGTDPDRLSGLPVPLAGAAGQGPGGATGTVRTTIGPRQVLLPLPGGGPYEDGDTEARHRTLARLGLKVAHPDAVHPLLEKLGATPASPRAVLTTPQVRAAVENSLDADEDAYDVFADELGGGFGAPLGAEELAEAVLGLVRDANLTPGDEPWLAALALPDDEGELAPAGELVLPGSPFERVIREGELAACDAELAARWGEQPLTAVGVLAAFALVRAADVVLDPDELEPRDGDFAEPDDPGLLDAVDVWCEDVLDTLPDTPVPPVVTELLAVRDLDLVDDDCWPQVLAMLSQPPLRDALTTPVRILLPDGTTESVRPYTAWWLRGHPVLDGRRPAGLRSAGGDPLLAGLYESADAGEVDAQVLRALGVRTSVAALLDEPGGAAELLSRLADPDVTVGAAQLHALYGALTDMDPDDVTLPDELRAVVGGELRVVDASDAIVADAPDLMPLAGDMALLPVRPSRAAELAELLQVRRLSETVTASVSSEGVRHEVPEAVRVLLGPATPTSYLEHEALELEDGTELDWRWTPDGTLHAATLEGVAAGLSWATAQWPRRFEVAALLEDPERGEELAEARWFD</sequence>
<evidence type="ECO:0000313" key="2">
    <source>
        <dbReference type="Proteomes" id="UP000037982"/>
    </source>
</evidence>
<dbReference type="InterPro" id="IPR036890">
    <property type="entry name" value="HATPase_C_sf"/>
</dbReference>
<accession>A0A0N0XZ98</accession>
<dbReference type="AlphaFoldDB" id="A0A0N0XZ98"/>
<dbReference type="PATRIC" id="fig|66876.3.peg.1030"/>
<dbReference type="SUPFAM" id="SSF55874">
    <property type="entry name" value="ATPase domain of HSP90 chaperone/DNA topoisomerase II/histidine kinase"/>
    <property type="match status" value="1"/>
</dbReference>
<gene>
    <name evidence="1" type="ORF">ADL29_04655</name>
</gene>
<proteinExistence type="predicted"/>
<dbReference type="Proteomes" id="UP000037982">
    <property type="component" value="Unassembled WGS sequence"/>
</dbReference>
<protein>
    <submittedName>
        <fullName evidence="1">Molecular chaperone Hsp90</fullName>
    </submittedName>
</protein>
<keyword evidence="2" id="KW-1185">Reference proteome</keyword>
<dbReference type="NCBIfam" id="NF047352">
    <property type="entry name" value="P_loop_sacsin"/>
    <property type="match status" value="1"/>
</dbReference>
<comment type="caution">
    <text evidence="1">The sequence shown here is derived from an EMBL/GenBank/DDBJ whole genome shotgun (WGS) entry which is preliminary data.</text>
</comment>
<organism evidence="1 2">
    <name type="scientific">Streptomyces chattanoogensis</name>
    <dbReference type="NCBI Taxonomy" id="66876"/>
    <lineage>
        <taxon>Bacteria</taxon>
        <taxon>Bacillati</taxon>
        <taxon>Actinomycetota</taxon>
        <taxon>Actinomycetes</taxon>
        <taxon>Kitasatosporales</taxon>
        <taxon>Streptomycetaceae</taxon>
        <taxon>Streptomyces</taxon>
    </lineage>
</organism>
<dbReference type="EMBL" id="LGKG01000013">
    <property type="protein sequence ID" value="KPC66244.1"/>
    <property type="molecule type" value="Genomic_DNA"/>
</dbReference>
<dbReference type="RefSeq" id="WP_053922469.1">
    <property type="nucleotide sequence ID" value="NZ_LGKG01000013.1"/>
</dbReference>
<name>A0A0N0XZ98_9ACTN</name>
<evidence type="ECO:0000313" key="1">
    <source>
        <dbReference type="EMBL" id="KPC66244.1"/>
    </source>
</evidence>